<dbReference type="GO" id="GO:0005516">
    <property type="term" value="F:calmodulin binding"/>
    <property type="evidence" value="ECO:0007669"/>
    <property type="project" value="TreeGrafter"/>
</dbReference>
<protein>
    <recommendedName>
        <fullName evidence="2">VQ domain-containing protein</fullName>
    </recommendedName>
</protein>
<dbReference type="PANTHER" id="PTHR33179:SF9">
    <property type="entry name" value="OS01G0278000 PROTEIN"/>
    <property type="match status" value="1"/>
</dbReference>
<feature type="compositionally biased region" description="Polar residues" evidence="1">
    <location>
        <begin position="98"/>
        <end position="112"/>
    </location>
</feature>
<feature type="domain" description="VQ" evidence="2">
    <location>
        <begin position="138"/>
        <end position="157"/>
    </location>
</feature>
<dbReference type="AlphaFoldDB" id="A0A7N0VF65"/>
<accession>A0A7N0VF65</accession>
<dbReference type="Gramene" id="Kaladp0666s0015.1.v1.1">
    <property type="protein sequence ID" value="Kaladp0666s0015.1.v1.1.CDS.1"/>
    <property type="gene ID" value="Kaladp0666s0015.v1.1"/>
</dbReference>
<dbReference type="GO" id="GO:0005634">
    <property type="term" value="C:nucleus"/>
    <property type="evidence" value="ECO:0007669"/>
    <property type="project" value="TreeGrafter"/>
</dbReference>
<feature type="region of interest" description="Disordered" evidence="1">
    <location>
        <begin position="61"/>
        <end position="132"/>
    </location>
</feature>
<dbReference type="InterPro" id="IPR039609">
    <property type="entry name" value="VQ_15/22"/>
</dbReference>
<evidence type="ECO:0000313" key="4">
    <source>
        <dbReference type="Proteomes" id="UP000594263"/>
    </source>
</evidence>
<dbReference type="PANTHER" id="PTHR33179">
    <property type="entry name" value="VQ MOTIF-CONTAINING PROTEIN"/>
    <property type="match status" value="1"/>
</dbReference>
<evidence type="ECO:0000313" key="3">
    <source>
        <dbReference type="EnsemblPlants" id="Kaladp0666s0015.1.v1.1.CDS.1"/>
    </source>
</evidence>
<proteinExistence type="predicted"/>
<name>A0A7N0VF65_KALFE</name>
<sequence length="254" mass="27918">MAASSENLAAMSIVDPFLLRQSFSADFWPSSADTETLTKALQRSPYSNFSFNAAFDDHFNLLLPPPPPDHIQPHHNQQQQTFSPFSDLDQQQQQYQQPISTPSASDPEASTTPKRRVAATARGRIAKRKSRATKKNLTTFIEADPANFRQMVQRVTGVRFDAASSPAPLPPLSQLLLKPEPRRPIGRLYSACLPTLDTSSFLLDYRNSHQSPQTQNLKADGPFYSSGDSAAASSHGGAAEALASFPTLESWKVM</sequence>
<evidence type="ECO:0000256" key="1">
    <source>
        <dbReference type="SAM" id="MobiDB-lite"/>
    </source>
</evidence>
<dbReference type="Proteomes" id="UP000594263">
    <property type="component" value="Unplaced"/>
</dbReference>
<dbReference type="OMA" id="QENMVND"/>
<dbReference type="EnsemblPlants" id="Kaladp0666s0015.1.v1.1">
    <property type="protein sequence ID" value="Kaladp0666s0015.1.v1.1.CDS.1"/>
    <property type="gene ID" value="Kaladp0666s0015.v1.1"/>
</dbReference>
<dbReference type="GO" id="GO:0006970">
    <property type="term" value="P:response to osmotic stress"/>
    <property type="evidence" value="ECO:0007669"/>
    <property type="project" value="TreeGrafter"/>
</dbReference>
<dbReference type="InterPro" id="IPR008889">
    <property type="entry name" value="VQ"/>
</dbReference>
<evidence type="ECO:0000259" key="2">
    <source>
        <dbReference type="Pfam" id="PF05678"/>
    </source>
</evidence>
<organism evidence="3 4">
    <name type="scientific">Kalanchoe fedtschenkoi</name>
    <name type="common">Lavender scallops</name>
    <name type="synonym">South American air plant</name>
    <dbReference type="NCBI Taxonomy" id="63787"/>
    <lineage>
        <taxon>Eukaryota</taxon>
        <taxon>Viridiplantae</taxon>
        <taxon>Streptophyta</taxon>
        <taxon>Embryophyta</taxon>
        <taxon>Tracheophyta</taxon>
        <taxon>Spermatophyta</taxon>
        <taxon>Magnoliopsida</taxon>
        <taxon>eudicotyledons</taxon>
        <taxon>Gunneridae</taxon>
        <taxon>Pentapetalae</taxon>
        <taxon>Saxifragales</taxon>
        <taxon>Crassulaceae</taxon>
        <taxon>Kalanchoe</taxon>
    </lineage>
</organism>
<dbReference type="Pfam" id="PF05678">
    <property type="entry name" value="VQ"/>
    <property type="match status" value="1"/>
</dbReference>
<reference evidence="3" key="1">
    <citation type="submission" date="2021-01" db="UniProtKB">
        <authorList>
            <consortium name="EnsemblPlants"/>
        </authorList>
    </citation>
    <scope>IDENTIFICATION</scope>
</reference>
<keyword evidence="4" id="KW-1185">Reference proteome</keyword>